<feature type="transmembrane region" description="Helical" evidence="13">
    <location>
        <begin position="167"/>
        <end position="187"/>
    </location>
</feature>
<feature type="transmembrane region" description="Helical" evidence="13">
    <location>
        <begin position="281"/>
        <end position="302"/>
    </location>
</feature>
<evidence type="ECO:0000256" key="13">
    <source>
        <dbReference type="SAM" id="Phobius"/>
    </source>
</evidence>
<name>A0ABM1VPV3_APLCA</name>
<dbReference type="PANTHER" id="PTHR24223">
    <property type="entry name" value="ATP-BINDING CASSETTE SUB-FAMILY C"/>
    <property type="match status" value="1"/>
</dbReference>
<feature type="transmembrane region" description="Helical" evidence="13">
    <location>
        <begin position="1161"/>
        <end position="1183"/>
    </location>
</feature>
<evidence type="ECO:0000313" key="19">
    <source>
        <dbReference type="RefSeq" id="XP_035824446.1"/>
    </source>
</evidence>
<evidence type="ECO:0000259" key="14">
    <source>
        <dbReference type="PROSITE" id="PS50893"/>
    </source>
</evidence>
<evidence type="ECO:0000313" key="18">
    <source>
        <dbReference type="RefSeq" id="XP_035824445.1"/>
    </source>
</evidence>
<feature type="domain" description="ABC transmembrane type-1" evidence="15">
    <location>
        <begin position="1174"/>
        <end position="1472"/>
    </location>
</feature>
<feature type="transmembrane region" description="Helical" evidence="13">
    <location>
        <begin position="1444"/>
        <end position="1464"/>
    </location>
</feature>
<feature type="transmembrane region" description="Helical" evidence="13">
    <location>
        <begin position="1229"/>
        <end position="1252"/>
    </location>
</feature>
<evidence type="ECO:0000313" key="16">
    <source>
        <dbReference type="Proteomes" id="UP000694888"/>
    </source>
</evidence>
<dbReference type="PRINTS" id="PR01092">
    <property type="entry name" value="SULFNYLUREAR"/>
</dbReference>
<gene>
    <name evidence="17 18 19" type="primary">LOC101847179</name>
</gene>
<comment type="subcellular location">
    <subcellularLocation>
        <location evidence="1">Membrane</location>
    </subcellularLocation>
</comment>
<dbReference type="Gene3D" id="1.20.1560.10">
    <property type="entry name" value="ABC transporter type 1, transmembrane domain"/>
    <property type="match status" value="2"/>
</dbReference>
<dbReference type="Proteomes" id="UP000694888">
    <property type="component" value="Unplaced"/>
</dbReference>
<evidence type="ECO:0000256" key="6">
    <source>
        <dbReference type="ARBA" id="ARBA00022741"/>
    </source>
</evidence>
<evidence type="ECO:0000259" key="15">
    <source>
        <dbReference type="PROSITE" id="PS50929"/>
    </source>
</evidence>
<dbReference type="Pfam" id="PF00005">
    <property type="entry name" value="ABC_tran"/>
    <property type="match status" value="2"/>
</dbReference>
<dbReference type="CDD" id="cd18602">
    <property type="entry name" value="ABC_6TM_SUR1_D2_like"/>
    <property type="match status" value="1"/>
</dbReference>
<dbReference type="InterPro" id="IPR036640">
    <property type="entry name" value="ABC1_TM_sf"/>
</dbReference>
<dbReference type="SUPFAM" id="SSF90123">
    <property type="entry name" value="ABC transporter transmembrane region"/>
    <property type="match status" value="2"/>
</dbReference>
<dbReference type="PROSITE" id="PS50893">
    <property type="entry name" value="ABC_TRANSPORTER_2"/>
    <property type="match status" value="2"/>
</dbReference>
<feature type="transmembrane region" description="Helical" evidence="13">
    <location>
        <begin position="463"/>
        <end position="484"/>
    </location>
</feature>
<feature type="region of interest" description="Disordered" evidence="12">
    <location>
        <begin position="687"/>
        <end position="712"/>
    </location>
</feature>
<feature type="compositionally biased region" description="Low complexity" evidence="12">
    <location>
        <begin position="1076"/>
        <end position="1088"/>
    </location>
</feature>
<keyword evidence="10" id="KW-0675">Receptor</keyword>
<feature type="region of interest" description="Disordered" evidence="12">
    <location>
        <begin position="1060"/>
        <end position="1143"/>
    </location>
</feature>
<feature type="domain" description="ABC transporter" evidence="14">
    <location>
        <begin position="1510"/>
        <end position="1745"/>
    </location>
</feature>
<evidence type="ECO:0000313" key="17">
    <source>
        <dbReference type="RefSeq" id="XP_035824444.1"/>
    </source>
</evidence>
<dbReference type="GO" id="GO:0005524">
    <property type="term" value="F:ATP binding"/>
    <property type="evidence" value="ECO:0007669"/>
    <property type="project" value="UniProtKB-KW"/>
</dbReference>
<keyword evidence="7 17" id="KW-0067">ATP-binding</keyword>
<dbReference type="InterPro" id="IPR050173">
    <property type="entry name" value="ABC_transporter_C-like"/>
</dbReference>
<dbReference type="RefSeq" id="XP_035824446.1">
    <property type="nucleotide sequence ID" value="XM_035968553.1"/>
</dbReference>
<dbReference type="CDD" id="cd03244">
    <property type="entry name" value="ABCC_MRP_domain2"/>
    <property type="match status" value="1"/>
</dbReference>
<evidence type="ECO:0000256" key="4">
    <source>
        <dbReference type="ARBA" id="ARBA00022692"/>
    </source>
</evidence>
<evidence type="ECO:0000256" key="2">
    <source>
        <dbReference type="ARBA" id="ARBA00009726"/>
    </source>
</evidence>
<dbReference type="RefSeq" id="XP_035824445.1">
    <property type="nucleotide sequence ID" value="XM_035968552.1"/>
</dbReference>
<feature type="domain" description="ABC transporter" evidence="14">
    <location>
        <begin position="802"/>
        <end position="1035"/>
    </location>
</feature>
<sequence length="1753" mass="195456">MGGGFCGSESNAMSVKEGVIQNECFVDVLNIIPHALLALVCIFILTVWNHSVIGKLKVKTWVHFQWHNARWIFTLALITTIIVEIAEGFISDLNDTDSTNYHAFVPACVSFLGALLSIIFYHNVEQWNSPKFLLVLLIYWPMAVVLKGLKALSIYRNDLTVNHLKVWLALIDILFYSLLLVIELNVLRIQRYSFFKKPRRMRPPSDLENTKYLQSYVNFMSQAVYWWITDLLIKGFKNPLTLKDLGKLPQSERSTRMYKKLQMIFEEEKFKSRQRNKNPSLMFSFLRAAWPMLILSGLFRLIGDCLAFVGPLLIEQIVDYAYEMEEQKSSPVPDVVVATTVSNSTKSKVYTYVTVQQFFWNGYVLSVVLFLASLLQQTLLQNHHFIVIREGIRVRTAVQAMVYSKALKLSTLVLSNGQSTLGQIMNHMSIDSTFLMFFFFFVHYIWALPIQVSLSLLLMYYKLGLAAVIGGLFVICAAPLMYLLGVCMSRMQKKVMLHSDSRVKKVNEVVQGMKVIKLLAWEPGFIQSVGLSRSAEMSYLLPHTVFKALMGFIGICAPVIGTLLTFMLYPMLEDKPLTAGATMSVLAIFNLLQGPLQIMSLLSASIANAQVSCGRLLPFLMSEEINRPHESLPSLSKSCSVGFDSAPSGHATVDKLDSVISTDGKSQTAQMELLPLENRSCRSSICSNASAKMPSSPTQSRQNSTDLPAKNKGETVIMSTSLGSASGSSLLEPKRMGLSRNATSSELLDVKPSNALLRKSSAPALAVSEFTGEYKGDYKRRRHHSNRSVDEEDPVIEDYSLMELQTVIDVQGGNFSWDLKQEDVALNDITVKIPTGKLSIVVGQVGSGKSSLLSAFLGEMIQVSGNMHKSKNMKVAYVSQRPWLLNASLKDNILFGKPFVWRKYRKVISACALGPDIEILPAADNTEIGEKGVNLSGGQKQRVSIARALYSEADTVFLDDPLSALDSHVGRHVMEEAIMKRLVRRNRTVVLVTHHLQYLSHAHQVIVMANGHIHFHGKVGEVKKFDPDLYDVWRKAIRDAKASEISQRLEIGDSLALERKHSGGSQVSHDTIVRPSSSQSLRRFSQLSVPGLPGGLQGSGRKMSAMSVMTEASNEDGYDDFPEDEEDGALPKEPSVGQPEEKGKLIKQEHKETGAVTMWVYLRYLQACSFTLCFLSLLLQVLYHTLIVSSNFWLSVWAADAEVHVRNATLYQSFGNNTNVTQPFDNSPYLMTFVYLSIGSTVATLLGCLVIYHTGYVASKVMFTNLLANVIHLPMRFFDTNPSGRILNRFSSDITAIDQRLGGHVENLLRCVFFTLSAVVVNTVTTPYFIFAAVPFFILYYCLQRFFRASARELQRLDSVTKSPIFSHFSETVNGLSIIRAFGVQPEFKRRAFKAIDTNIIPFLFIHTANRWLGVRLDFMSCLLVFISAVASLSSGLHGLANPAFIGLCITYTLMVSGQLNWIVRITTEVEMSMNSVERVVEYTDMIPEPTMSAQGPVPVPDKWPSVGKIEFQNVTLSYDIDLEPVLLNASFIIQGGEKIGVCGRTGSGKSSTTLALFRMLDLNDGLILLDGVDIMRVPLHTLRARLAIIPQDPVLFTGTLRFNLDPNSQEPDDKLWSALESVEMKDTVTSLPDQLDSAVAEGGENFSVGQRQLLCMARAFLRDSQVIVMDEATASIDMETDSKIQSIIHSPVLQNRTIITIAHRMSTIMNYDRVMVLEYGDLKEFAPPSELLADVETIFHSLVHGACDADLK</sequence>
<feature type="transmembrane region" description="Helical" evidence="13">
    <location>
        <begin position="434"/>
        <end position="457"/>
    </location>
</feature>
<evidence type="ECO:0000256" key="10">
    <source>
        <dbReference type="ARBA" id="ARBA00023170"/>
    </source>
</evidence>
<feature type="transmembrane region" description="Helical" evidence="13">
    <location>
        <begin position="548"/>
        <end position="569"/>
    </location>
</feature>
<dbReference type="InterPro" id="IPR000388">
    <property type="entry name" value="ABCC8/9"/>
</dbReference>
<dbReference type="Gene3D" id="3.40.50.300">
    <property type="entry name" value="P-loop containing nucleotide triphosphate hydrolases"/>
    <property type="match status" value="2"/>
</dbReference>
<feature type="transmembrane region" description="Helical" evidence="13">
    <location>
        <begin position="133"/>
        <end position="155"/>
    </location>
</feature>
<comment type="similarity">
    <text evidence="2">Belongs to the ABC transporter superfamily. ABCC family. Conjugate transporter (TC 3.A.1.208) subfamily.</text>
</comment>
<keyword evidence="9 13" id="KW-0472">Membrane</keyword>
<accession>A0ABM1VPV3</accession>
<feature type="compositionally biased region" description="Acidic residues" evidence="12">
    <location>
        <begin position="1113"/>
        <end position="1128"/>
    </location>
</feature>
<dbReference type="InterPro" id="IPR011527">
    <property type="entry name" value="ABC1_TM_dom"/>
</dbReference>
<feature type="transmembrane region" description="Helical" evidence="13">
    <location>
        <begin position="71"/>
        <end position="91"/>
    </location>
</feature>
<evidence type="ECO:0000256" key="12">
    <source>
        <dbReference type="SAM" id="MobiDB-lite"/>
    </source>
</evidence>
<protein>
    <submittedName>
        <fullName evidence="17 18">ATP-binding cassette sub-family C member 9 isoform X1</fullName>
    </submittedName>
</protein>
<evidence type="ECO:0000256" key="5">
    <source>
        <dbReference type="ARBA" id="ARBA00022737"/>
    </source>
</evidence>
<dbReference type="InterPro" id="IPR027417">
    <property type="entry name" value="P-loop_NTPase"/>
</dbReference>
<keyword evidence="16" id="KW-1185">Reference proteome</keyword>
<keyword evidence="8 13" id="KW-1133">Transmembrane helix</keyword>
<dbReference type="PANTHER" id="PTHR24223:SF461">
    <property type="entry name" value="ATP-BINDING CASSETTE SUB-FAMILY C MEMBER SUR"/>
    <property type="match status" value="1"/>
</dbReference>
<proteinExistence type="inferred from homology"/>
<reference evidence="17 18" key="1">
    <citation type="submission" date="2025-05" db="UniProtKB">
        <authorList>
            <consortium name="RefSeq"/>
        </authorList>
    </citation>
    <scope>IDENTIFICATION</scope>
</reference>
<dbReference type="Pfam" id="PF00664">
    <property type="entry name" value="ABC_membrane"/>
    <property type="match status" value="2"/>
</dbReference>
<dbReference type="PROSITE" id="PS50929">
    <property type="entry name" value="ABC_TM1F"/>
    <property type="match status" value="2"/>
</dbReference>
<feature type="transmembrane region" description="Helical" evidence="13">
    <location>
        <begin position="103"/>
        <end position="121"/>
    </location>
</feature>
<feature type="transmembrane region" description="Helical" evidence="13">
    <location>
        <begin position="1419"/>
        <end position="1438"/>
    </location>
</feature>
<feature type="compositionally biased region" description="Polar residues" evidence="12">
    <location>
        <begin position="687"/>
        <end position="706"/>
    </location>
</feature>
<dbReference type="InterPro" id="IPR017871">
    <property type="entry name" value="ABC_transporter-like_CS"/>
</dbReference>
<dbReference type="InterPro" id="IPR003439">
    <property type="entry name" value="ABC_transporter-like_ATP-bd"/>
</dbReference>
<keyword evidence="11" id="KW-0325">Glycoprotein</keyword>
<dbReference type="RefSeq" id="XP_035824444.1">
    <property type="nucleotide sequence ID" value="XM_035968551.1"/>
</dbReference>
<dbReference type="GeneID" id="101847179"/>
<dbReference type="PROSITE" id="PS00211">
    <property type="entry name" value="ABC_TRANSPORTER_1"/>
    <property type="match status" value="2"/>
</dbReference>
<evidence type="ECO:0000256" key="8">
    <source>
        <dbReference type="ARBA" id="ARBA00022989"/>
    </source>
</evidence>
<keyword evidence="4 13" id="KW-0812">Transmembrane</keyword>
<feature type="transmembrane region" description="Helical" evidence="13">
    <location>
        <begin position="31"/>
        <end position="50"/>
    </location>
</feature>
<evidence type="ECO:0000256" key="9">
    <source>
        <dbReference type="ARBA" id="ARBA00023136"/>
    </source>
</evidence>
<dbReference type="SUPFAM" id="SSF52540">
    <property type="entry name" value="P-loop containing nucleoside triphosphate hydrolases"/>
    <property type="match status" value="2"/>
</dbReference>
<evidence type="ECO:0000256" key="1">
    <source>
        <dbReference type="ARBA" id="ARBA00004370"/>
    </source>
</evidence>
<keyword evidence="3" id="KW-0813">Transport</keyword>
<keyword evidence="6" id="KW-0547">Nucleotide-binding</keyword>
<dbReference type="InterPro" id="IPR003593">
    <property type="entry name" value="AAA+_ATPase"/>
</dbReference>
<keyword evidence="5" id="KW-0677">Repeat</keyword>
<evidence type="ECO:0000256" key="3">
    <source>
        <dbReference type="ARBA" id="ARBA00022448"/>
    </source>
</evidence>
<organism evidence="16 18">
    <name type="scientific">Aplysia californica</name>
    <name type="common">California sea hare</name>
    <dbReference type="NCBI Taxonomy" id="6500"/>
    <lineage>
        <taxon>Eukaryota</taxon>
        <taxon>Metazoa</taxon>
        <taxon>Spiralia</taxon>
        <taxon>Lophotrochozoa</taxon>
        <taxon>Mollusca</taxon>
        <taxon>Gastropoda</taxon>
        <taxon>Heterobranchia</taxon>
        <taxon>Euthyneura</taxon>
        <taxon>Tectipleura</taxon>
        <taxon>Aplysiida</taxon>
        <taxon>Aplysioidea</taxon>
        <taxon>Aplysiidae</taxon>
        <taxon>Aplysia</taxon>
    </lineage>
</organism>
<feature type="transmembrane region" description="Helical" evidence="13">
    <location>
        <begin position="358"/>
        <end position="375"/>
    </location>
</feature>
<dbReference type="SMART" id="SM00382">
    <property type="entry name" value="AAA"/>
    <property type="match status" value="2"/>
</dbReference>
<dbReference type="CDD" id="cd03250">
    <property type="entry name" value="ABCC_MRP_domain1"/>
    <property type="match status" value="1"/>
</dbReference>
<feature type="domain" description="ABC transmembrane type-1" evidence="15">
    <location>
        <begin position="294"/>
        <end position="608"/>
    </location>
</feature>
<evidence type="ECO:0000256" key="7">
    <source>
        <dbReference type="ARBA" id="ARBA00022840"/>
    </source>
</evidence>
<evidence type="ECO:0000256" key="11">
    <source>
        <dbReference type="ARBA" id="ARBA00023180"/>
    </source>
</evidence>